<evidence type="ECO:0000313" key="1">
    <source>
        <dbReference type="EMBL" id="KAK2550169.1"/>
    </source>
</evidence>
<gene>
    <name evidence="1" type="ORF">P5673_029204</name>
</gene>
<proteinExistence type="predicted"/>
<keyword evidence="2" id="KW-1185">Reference proteome</keyword>
<dbReference type="Pfam" id="PF10178">
    <property type="entry name" value="PAC3"/>
    <property type="match status" value="1"/>
</dbReference>
<sequence length="113" mass="12682">AAFLMDGIHTEVFCSCYQDRIFVIVSQFEKMGNLISVNKLSTSEDSSLTGTPTLDTKTLMGSDEEIWHVYAKQIGALICENSNKPLLVGIALKKHSPQTLQQILRLLQLNRVW</sequence>
<evidence type="ECO:0000313" key="2">
    <source>
        <dbReference type="Proteomes" id="UP001249851"/>
    </source>
</evidence>
<name>A0AAD9PW50_ACRCE</name>
<dbReference type="GO" id="GO:0000502">
    <property type="term" value="C:proteasome complex"/>
    <property type="evidence" value="ECO:0007669"/>
    <property type="project" value="UniProtKB-KW"/>
</dbReference>
<feature type="non-terminal residue" evidence="1">
    <location>
        <position position="1"/>
    </location>
</feature>
<dbReference type="GO" id="GO:0043248">
    <property type="term" value="P:proteasome assembly"/>
    <property type="evidence" value="ECO:0007669"/>
    <property type="project" value="InterPro"/>
</dbReference>
<organism evidence="1 2">
    <name type="scientific">Acropora cervicornis</name>
    <name type="common">Staghorn coral</name>
    <dbReference type="NCBI Taxonomy" id="6130"/>
    <lineage>
        <taxon>Eukaryota</taxon>
        <taxon>Metazoa</taxon>
        <taxon>Cnidaria</taxon>
        <taxon>Anthozoa</taxon>
        <taxon>Hexacorallia</taxon>
        <taxon>Scleractinia</taxon>
        <taxon>Astrocoeniina</taxon>
        <taxon>Acroporidae</taxon>
        <taxon>Acropora</taxon>
    </lineage>
</organism>
<reference evidence="1" key="1">
    <citation type="journal article" date="2023" name="G3 (Bethesda)">
        <title>Whole genome assembly and annotation of the endangered Caribbean coral Acropora cervicornis.</title>
        <authorList>
            <person name="Selwyn J.D."/>
            <person name="Vollmer S.V."/>
        </authorList>
    </citation>
    <scope>NUCLEOTIDE SEQUENCE</scope>
    <source>
        <strain evidence="1">K2</strain>
    </source>
</reference>
<protein>
    <submittedName>
        <fullName evidence="1">Proteasome assembly chaperone 3</fullName>
    </submittedName>
</protein>
<dbReference type="AlphaFoldDB" id="A0AAD9PW50"/>
<accession>A0AAD9PW50</accession>
<dbReference type="EMBL" id="JARQWQ010000114">
    <property type="protein sequence ID" value="KAK2550169.1"/>
    <property type="molecule type" value="Genomic_DNA"/>
</dbReference>
<dbReference type="PANTHER" id="PTHR31051">
    <property type="entry name" value="PROTEASOME ASSEMBLY CHAPERONE 3"/>
    <property type="match status" value="1"/>
</dbReference>
<dbReference type="PANTHER" id="PTHR31051:SF1">
    <property type="entry name" value="PROTEASOME ASSEMBLY CHAPERONE 3"/>
    <property type="match status" value="1"/>
</dbReference>
<keyword evidence="1" id="KW-0647">Proteasome</keyword>
<dbReference type="InterPro" id="IPR053720">
    <property type="entry name" value="Psm_Assembly_Chaperone"/>
</dbReference>
<comment type="caution">
    <text evidence="1">The sequence shown here is derived from an EMBL/GenBank/DDBJ whole genome shotgun (WGS) entry which is preliminary data.</text>
</comment>
<dbReference type="InterPro" id="IPR018788">
    <property type="entry name" value="Proteasome_assmbl_chp_3"/>
</dbReference>
<dbReference type="Proteomes" id="UP001249851">
    <property type="component" value="Unassembled WGS sequence"/>
</dbReference>
<dbReference type="Gene3D" id="3.30.230.90">
    <property type="match status" value="1"/>
</dbReference>
<reference evidence="1" key="2">
    <citation type="journal article" date="2023" name="Science">
        <title>Genomic signatures of disease resistance in endangered staghorn corals.</title>
        <authorList>
            <person name="Vollmer S.V."/>
            <person name="Selwyn J.D."/>
            <person name="Despard B.A."/>
            <person name="Roesel C.L."/>
        </authorList>
    </citation>
    <scope>NUCLEOTIDE SEQUENCE</scope>
    <source>
        <strain evidence="1">K2</strain>
    </source>
</reference>